<dbReference type="InterPro" id="IPR035437">
    <property type="entry name" value="SNase_OB-fold_sf"/>
</dbReference>
<keyword evidence="2" id="KW-0963">Cytoplasm</keyword>
<protein>
    <submittedName>
        <fullName evidence="8">Uncharacterized protein LOC114336829 isoform X1</fullName>
    </submittedName>
</protein>
<dbReference type="InterPro" id="IPR002999">
    <property type="entry name" value="Tudor"/>
</dbReference>
<accession>A0A6P7GGE6</accession>
<dbReference type="InterPro" id="IPR025605">
    <property type="entry name" value="OST-HTH/LOTUS_dom"/>
</dbReference>
<name>A0A6P7GGE6_DIAVI</name>
<dbReference type="PROSITE" id="PS51644">
    <property type="entry name" value="HTH_OST"/>
    <property type="match status" value="2"/>
</dbReference>
<proteinExistence type="predicted"/>
<dbReference type="CDD" id="cd09972">
    <property type="entry name" value="LOTUS_TDRD_OSKAR"/>
    <property type="match status" value="1"/>
</dbReference>
<dbReference type="InterPro" id="IPR041966">
    <property type="entry name" value="LOTUS-like"/>
</dbReference>
<dbReference type="Pfam" id="PF00567">
    <property type="entry name" value="TUDOR"/>
    <property type="match status" value="1"/>
</dbReference>
<keyword evidence="4" id="KW-0744">Spermatogenesis</keyword>
<dbReference type="GO" id="GO:0030154">
    <property type="term" value="P:cell differentiation"/>
    <property type="evidence" value="ECO:0007669"/>
    <property type="project" value="UniProtKB-ARBA"/>
</dbReference>
<evidence type="ECO:0000256" key="6">
    <source>
        <dbReference type="SAM" id="MobiDB-lite"/>
    </source>
</evidence>
<sequence length="1294" mass="148975">MTKAKDNSPVKYNTEVYQLIQFCLYERRGATWKKARRLTRNKKEWLKFVNNIMDALKTMVRSVLTSSPTALTVDRLCKEYRDILGENIPFHKYGYNSVEHFLRDIPDTVQLVGTGRFATVNLVFSEKSAHIAQMVSKQKLAKKKAHQPYQRRTVVVPPQRSTYNVDSIRPAERQRMVYPPIKSSYPPTQNNSNRNSQMQYPPSKPSYTPTQNNSNRNNSQMVYPPSKPSYTPTQNNGNTHSSNYKQTIYGPPSPSTSGHSTAGTSSPEQNESNAKPFEYRSNNVEQKKSYGKPFEYRNNSVEQKEPPTKPFEYRSNSVEQKKSHTEPFEYRNNSVEQKESHAKPFENRSNSVEQTKSHTEPFEYRNNTIEQKESSVKPVENRNNSVDTDLTPNVQNLSIAKGSLSTVRRTNKSLSQSHVGAINKYLTQNSLFSQDAEGNVPANIKNNLRLLIQEHPEGMWCTELPIFYRKKFNTELKFFELGFRNLIELCMDLKSVFHWARPGQGDFRLYDKSKPLPDNAEKNFTVASYSKPIETISKPQVDGAVPPLDWEDVLGFLPQDVLLLGDEIPRYFVPRETTENDILDVVVCEICDASKFWVIADNGKLDKLMDDMQEFYNKDGDKYKIPKALIRKGLYCVSIIFGEYHRGLITEVMSNGKNRIFYIDYGTIRIDTNELYFLHDRFSELPAQTLRCKLTGIQPPIKGAAWSNESTLEFKALTKTDKKYVAKISRIKWEEQVLEVFLADVSSTPVFYINDRLVKKGHAVYVDQEQQTIKVDSLSRQLVSNLHLFPTFVELEYGLAPSYEMDNFYDLNVPIKFCYPQYFETDYSNEERSIEERFKTYEKVVLKTLRTQKFQFSRKDIEYFEDKSIDYDFFGALRDEIEEFALKQKLGKNTEKLNDHSEEQNRNKELSIEEQELKIEGLKELTVNRMLSEDILKDITTIATYSDASAEELMKELDVMSEYTESHASIYTEGKDHEINHRYYDYEKNSELSDNQNRQDLVFSSLASAQASDYGSDVYHDLSVDNMSRHNSQYPPVKNRFDYIKQKITSLQLQPEDTTSEPYFTGDEITAKISEGSYTEKQKSTNPFWNSDEENENISRLHPTNPFLYHLKNAEEPSHQRTLDVSTSLSSYSEVEIQRQLNVVNRANSVLTSTNNPIQGNNANISTTCQTNRNLMVNTVNPVVTTTNNPVRVTNTNVSTACQTNIDNGRSSLDVNALPFFPTFSCTVPVNPLPVNPYYAYNLPAYDPTVFCNPYYQRTLTPSVLMTPSFTPQPQILTNFNKPRCPPPPGFLPK</sequence>
<feature type="coiled-coil region" evidence="5">
    <location>
        <begin position="898"/>
        <end position="925"/>
    </location>
</feature>
<dbReference type="InterPro" id="IPR050621">
    <property type="entry name" value="Tudor_domain_containing"/>
</dbReference>
<reference evidence="8" key="1">
    <citation type="submission" date="2025-08" db="UniProtKB">
        <authorList>
            <consortium name="RefSeq"/>
        </authorList>
    </citation>
    <scope>IDENTIFICATION</scope>
    <source>
        <tissue evidence="8">Whole insect</tissue>
    </source>
</reference>
<feature type="domain" description="HTH OST-type" evidence="7">
    <location>
        <begin position="52"/>
        <end position="128"/>
    </location>
</feature>
<feature type="compositionally biased region" description="Low complexity" evidence="6">
    <location>
        <begin position="255"/>
        <end position="267"/>
    </location>
</feature>
<evidence type="ECO:0000256" key="4">
    <source>
        <dbReference type="ARBA" id="ARBA00022871"/>
    </source>
</evidence>
<evidence type="ECO:0000256" key="2">
    <source>
        <dbReference type="ARBA" id="ARBA00022490"/>
    </source>
</evidence>
<feature type="compositionally biased region" description="Polar residues" evidence="6">
    <location>
        <begin position="381"/>
        <end position="391"/>
    </location>
</feature>
<dbReference type="InParanoid" id="A0A6P7GGE6"/>
<evidence type="ECO:0000256" key="3">
    <source>
        <dbReference type="ARBA" id="ARBA00022737"/>
    </source>
</evidence>
<dbReference type="SUPFAM" id="SSF63748">
    <property type="entry name" value="Tudor/PWWP/MBT"/>
    <property type="match status" value="1"/>
</dbReference>
<evidence type="ECO:0000256" key="1">
    <source>
        <dbReference type="ARBA" id="ARBA00004496"/>
    </source>
</evidence>
<keyword evidence="4" id="KW-0221">Differentiation</keyword>
<dbReference type="GO" id="GO:0005737">
    <property type="term" value="C:cytoplasm"/>
    <property type="evidence" value="ECO:0007669"/>
    <property type="project" value="UniProtKB-SubCell"/>
</dbReference>
<dbReference type="Gene3D" id="3.30.420.610">
    <property type="entry name" value="LOTUS domain-like"/>
    <property type="match status" value="2"/>
</dbReference>
<dbReference type="GO" id="GO:0007283">
    <property type="term" value="P:spermatogenesis"/>
    <property type="evidence" value="ECO:0007669"/>
    <property type="project" value="UniProtKB-KW"/>
</dbReference>
<dbReference type="PANTHER" id="PTHR22948:SF76">
    <property type="entry name" value="FI20010P1-RELATED"/>
    <property type="match status" value="1"/>
</dbReference>
<comment type="subcellular location">
    <subcellularLocation>
        <location evidence="1">Cytoplasm</location>
    </subcellularLocation>
</comment>
<feature type="compositionally biased region" description="Basic and acidic residues" evidence="6">
    <location>
        <begin position="319"/>
        <end position="329"/>
    </location>
</feature>
<feature type="region of interest" description="Disordered" evidence="6">
    <location>
        <begin position="140"/>
        <end position="391"/>
    </location>
</feature>
<organism evidence="8">
    <name type="scientific">Diabrotica virgifera virgifera</name>
    <name type="common">western corn rootworm</name>
    <dbReference type="NCBI Taxonomy" id="50390"/>
    <lineage>
        <taxon>Eukaryota</taxon>
        <taxon>Metazoa</taxon>
        <taxon>Ecdysozoa</taxon>
        <taxon>Arthropoda</taxon>
        <taxon>Hexapoda</taxon>
        <taxon>Insecta</taxon>
        <taxon>Pterygota</taxon>
        <taxon>Neoptera</taxon>
        <taxon>Endopterygota</taxon>
        <taxon>Coleoptera</taxon>
        <taxon>Polyphaga</taxon>
        <taxon>Cucujiformia</taxon>
        <taxon>Chrysomeloidea</taxon>
        <taxon>Chrysomelidae</taxon>
        <taxon>Galerucinae</taxon>
        <taxon>Diabroticina</taxon>
        <taxon>Diabroticites</taxon>
        <taxon>Diabrotica</taxon>
    </lineage>
</organism>
<feature type="domain" description="HTH OST-type" evidence="7">
    <location>
        <begin position="440"/>
        <end position="513"/>
    </location>
</feature>
<feature type="compositionally biased region" description="Basic and acidic residues" evidence="6">
    <location>
        <begin position="336"/>
        <end position="346"/>
    </location>
</feature>
<evidence type="ECO:0000313" key="8">
    <source>
        <dbReference type="RefSeq" id="XP_028143010.1"/>
    </source>
</evidence>
<evidence type="ECO:0000259" key="7">
    <source>
        <dbReference type="PROSITE" id="PS51644"/>
    </source>
</evidence>
<dbReference type="Pfam" id="PF12872">
    <property type="entry name" value="OST-HTH"/>
    <property type="match status" value="2"/>
</dbReference>
<feature type="compositionally biased region" description="Polar residues" evidence="6">
    <location>
        <begin position="228"/>
        <end position="246"/>
    </location>
</feature>
<feature type="compositionally biased region" description="Polar residues" evidence="6">
    <location>
        <begin position="185"/>
        <end position="221"/>
    </location>
</feature>
<dbReference type="RefSeq" id="XP_028143010.1">
    <property type="nucleotide sequence ID" value="XM_028287209.1"/>
</dbReference>
<dbReference type="Gene3D" id="2.40.50.90">
    <property type="match status" value="1"/>
</dbReference>
<gene>
    <name evidence="8" type="primary">LOC114336829</name>
</gene>
<evidence type="ECO:0000256" key="5">
    <source>
        <dbReference type="SAM" id="Coils"/>
    </source>
</evidence>
<dbReference type="PANTHER" id="PTHR22948">
    <property type="entry name" value="TUDOR DOMAIN CONTAINING PROTEIN"/>
    <property type="match status" value="1"/>
</dbReference>
<keyword evidence="3" id="KW-0677">Repeat</keyword>
<keyword evidence="5" id="KW-0175">Coiled coil</keyword>
<dbReference type="CDD" id="cd08824">
    <property type="entry name" value="LOTUS"/>
    <property type="match status" value="1"/>
</dbReference>
<dbReference type="Gene3D" id="2.30.30.140">
    <property type="match status" value="1"/>
</dbReference>